<feature type="domain" description="CUB" evidence="5">
    <location>
        <begin position="111"/>
        <end position="252"/>
    </location>
</feature>
<comment type="caution">
    <text evidence="6">The sequence shown here is derived from an EMBL/GenBank/DDBJ whole genome shotgun (WGS) entry which is preliminary data.</text>
</comment>
<dbReference type="SUPFAM" id="SSF49854">
    <property type="entry name" value="Spermadhesin, CUB domain"/>
    <property type="match status" value="1"/>
</dbReference>
<dbReference type="PANTHER" id="PTHR24251:SF28">
    <property type="entry name" value="NEUROPILIN AND TOLLOID-LIKE, ISOFORM B"/>
    <property type="match status" value="1"/>
</dbReference>
<dbReference type="PROSITE" id="PS01180">
    <property type="entry name" value="CUB"/>
    <property type="match status" value="1"/>
</dbReference>
<evidence type="ECO:0000313" key="6">
    <source>
        <dbReference type="EMBL" id="CAL5135174.1"/>
    </source>
</evidence>
<name>A0AAV2TDE8_CALDB</name>
<keyword evidence="2" id="KW-1015">Disulfide bond</keyword>
<evidence type="ECO:0000259" key="5">
    <source>
        <dbReference type="PROSITE" id="PS01180"/>
    </source>
</evidence>
<gene>
    <name evidence="6" type="ORF">CDAUBV1_LOCUS9354</name>
</gene>
<dbReference type="PANTHER" id="PTHR24251">
    <property type="entry name" value="OVOCHYMASE-RELATED"/>
    <property type="match status" value="1"/>
</dbReference>
<dbReference type="SMART" id="SM00042">
    <property type="entry name" value="CUB"/>
    <property type="match status" value="1"/>
</dbReference>
<dbReference type="InterPro" id="IPR000859">
    <property type="entry name" value="CUB_dom"/>
</dbReference>
<evidence type="ECO:0000256" key="1">
    <source>
        <dbReference type="ARBA" id="ARBA00022737"/>
    </source>
</evidence>
<comment type="caution">
    <text evidence="3">Lacks conserved residue(s) required for the propagation of feature annotation.</text>
</comment>
<organism evidence="6 7">
    <name type="scientific">Calicophoron daubneyi</name>
    <name type="common">Rumen fluke</name>
    <name type="synonym">Paramphistomum daubneyi</name>
    <dbReference type="NCBI Taxonomy" id="300641"/>
    <lineage>
        <taxon>Eukaryota</taxon>
        <taxon>Metazoa</taxon>
        <taxon>Spiralia</taxon>
        <taxon>Lophotrochozoa</taxon>
        <taxon>Platyhelminthes</taxon>
        <taxon>Trematoda</taxon>
        <taxon>Digenea</taxon>
        <taxon>Plagiorchiida</taxon>
        <taxon>Pronocephalata</taxon>
        <taxon>Paramphistomoidea</taxon>
        <taxon>Paramphistomidae</taxon>
        <taxon>Calicophoron</taxon>
    </lineage>
</organism>
<evidence type="ECO:0000256" key="3">
    <source>
        <dbReference type="PROSITE-ProRule" id="PRU00059"/>
    </source>
</evidence>
<dbReference type="InterPro" id="IPR035914">
    <property type="entry name" value="Sperma_CUB_dom_sf"/>
</dbReference>
<dbReference type="Gene3D" id="2.60.120.290">
    <property type="entry name" value="Spermadhesin, CUB domain"/>
    <property type="match status" value="1"/>
</dbReference>
<dbReference type="FunFam" id="2.60.120.290:FF:000005">
    <property type="entry name" value="Procollagen C-endopeptidase enhancer 1"/>
    <property type="match status" value="1"/>
</dbReference>
<evidence type="ECO:0000313" key="7">
    <source>
        <dbReference type="Proteomes" id="UP001497525"/>
    </source>
</evidence>
<dbReference type="AlphaFoldDB" id="A0AAV2TDE8"/>
<dbReference type="EMBL" id="CAXLJL010000245">
    <property type="protein sequence ID" value="CAL5135174.1"/>
    <property type="molecule type" value="Genomic_DNA"/>
</dbReference>
<sequence length="274" mass="31138">MEPFIPVIGFLESPEWSSCSIIRRASRILTIASLVIYLGSQGRTTSILSEQTTVSNPYGLPNKSYLPNNPAKNFTNISQSIHRRRYSSKSKRDSADFPLEQDTPLDQDPRCGEFIHSVEIATPKDQKAMSGFFGVPSLHKHSKEYRFQTPNYPERFPPDIECIKVITAPLGQRIVMAFRGVFELEPEPHCMMDFLEIRDGAFGFSPLLGRFCSRRMPDLGDGLLSTHRYMWLRFRSDSTIEHRGVQAIYRFLPAILDKAGYTAGIIASRAKRSR</sequence>
<proteinExistence type="predicted"/>
<dbReference type="Pfam" id="PF00431">
    <property type="entry name" value="CUB"/>
    <property type="match status" value="1"/>
</dbReference>
<protein>
    <recommendedName>
        <fullName evidence="5">CUB domain-containing protein</fullName>
    </recommendedName>
</protein>
<accession>A0AAV2TDE8</accession>
<feature type="region of interest" description="Disordered" evidence="4">
    <location>
        <begin position="81"/>
        <end position="105"/>
    </location>
</feature>
<keyword evidence="1" id="KW-0677">Repeat</keyword>
<reference evidence="6" key="1">
    <citation type="submission" date="2024-06" db="EMBL/GenBank/DDBJ databases">
        <authorList>
            <person name="Liu X."/>
            <person name="Lenzi L."/>
            <person name="Haldenby T S."/>
            <person name="Uol C."/>
        </authorList>
    </citation>
    <scope>NUCLEOTIDE SEQUENCE</scope>
</reference>
<evidence type="ECO:0000256" key="4">
    <source>
        <dbReference type="SAM" id="MobiDB-lite"/>
    </source>
</evidence>
<dbReference type="Proteomes" id="UP001497525">
    <property type="component" value="Unassembled WGS sequence"/>
</dbReference>
<evidence type="ECO:0000256" key="2">
    <source>
        <dbReference type="ARBA" id="ARBA00023157"/>
    </source>
</evidence>
<dbReference type="CDD" id="cd00041">
    <property type="entry name" value="CUB"/>
    <property type="match status" value="1"/>
</dbReference>